<evidence type="ECO:0000256" key="6">
    <source>
        <dbReference type="PROSITE-ProRule" id="PRU01024"/>
    </source>
</evidence>
<dbReference type="GO" id="GO:0032259">
    <property type="term" value="P:methylation"/>
    <property type="evidence" value="ECO:0007669"/>
    <property type="project" value="UniProtKB-KW"/>
</dbReference>
<dbReference type="PANTHER" id="PTHR11061">
    <property type="entry name" value="RNA M5U METHYLTRANSFERASE"/>
    <property type="match status" value="1"/>
</dbReference>
<dbReference type="InterPro" id="IPR029063">
    <property type="entry name" value="SAM-dependent_MTases_sf"/>
</dbReference>
<dbReference type="InterPro" id="IPR012340">
    <property type="entry name" value="NA-bd_OB-fold"/>
</dbReference>
<evidence type="ECO:0000256" key="7">
    <source>
        <dbReference type="PROSITE-ProRule" id="PRU10015"/>
    </source>
</evidence>
<dbReference type="Pfam" id="PF05958">
    <property type="entry name" value="tRNA_U5-meth_tr"/>
    <property type="match status" value="1"/>
</dbReference>
<dbReference type="Gene3D" id="2.40.50.140">
    <property type="entry name" value="Nucleic acid-binding proteins"/>
    <property type="match status" value="1"/>
</dbReference>
<evidence type="ECO:0000313" key="9">
    <source>
        <dbReference type="Proteomes" id="UP000596351"/>
    </source>
</evidence>
<keyword evidence="1" id="KW-0408">Iron</keyword>
<keyword evidence="1" id="KW-0479">Metal-binding</keyword>
<feature type="binding site" evidence="6">
    <location>
        <position position="299"/>
    </location>
    <ligand>
        <name>S-adenosyl-L-methionine</name>
        <dbReference type="ChEBI" id="CHEBI:59789"/>
    </ligand>
</feature>
<name>A0ABX7EXI9_9HYPH</name>
<proteinExistence type="inferred from homology"/>
<keyword evidence="4 6" id="KW-0949">S-adenosyl-L-methionine</keyword>
<dbReference type="InterPro" id="IPR030390">
    <property type="entry name" value="MeTrfase_TrmA_AS"/>
</dbReference>
<feature type="binding site" evidence="6">
    <location>
        <position position="347"/>
    </location>
    <ligand>
        <name>S-adenosyl-L-methionine</name>
        <dbReference type="ChEBI" id="CHEBI:59789"/>
    </ligand>
</feature>
<feature type="active site" description="Nucleophile" evidence="6">
    <location>
        <position position="373"/>
    </location>
</feature>
<feature type="binding site" evidence="6">
    <location>
        <position position="252"/>
    </location>
    <ligand>
        <name>S-adenosyl-L-methionine</name>
        <dbReference type="ChEBI" id="CHEBI:59789"/>
    </ligand>
</feature>
<dbReference type="InterPro" id="IPR010280">
    <property type="entry name" value="U5_MeTrfase_fam"/>
</dbReference>
<dbReference type="SUPFAM" id="SSF50249">
    <property type="entry name" value="Nucleic acid-binding proteins"/>
    <property type="match status" value="1"/>
</dbReference>
<dbReference type="Gene3D" id="3.40.50.150">
    <property type="entry name" value="Vaccinia Virus protein VP39"/>
    <property type="match status" value="1"/>
</dbReference>
<evidence type="ECO:0000256" key="4">
    <source>
        <dbReference type="ARBA" id="ARBA00022691"/>
    </source>
</evidence>
<dbReference type="CDD" id="cd02440">
    <property type="entry name" value="AdoMet_MTases"/>
    <property type="match status" value="1"/>
</dbReference>
<keyword evidence="3 6" id="KW-0808">Transferase</keyword>
<keyword evidence="9" id="KW-1185">Reference proteome</keyword>
<keyword evidence="1" id="KW-0004">4Fe-4S</keyword>
<dbReference type="EMBL" id="CP032405">
    <property type="protein sequence ID" value="QRF52112.1"/>
    <property type="molecule type" value="Genomic_DNA"/>
</dbReference>
<dbReference type="RefSeq" id="WP_203013383.1">
    <property type="nucleotide sequence ID" value="NZ_CP032405.1"/>
</dbReference>
<dbReference type="GO" id="GO:0008168">
    <property type="term" value="F:methyltransferase activity"/>
    <property type="evidence" value="ECO:0007669"/>
    <property type="project" value="UniProtKB-KW"/>
</dbReference>
<dbReference type="Proteomes" id="UP000596351">
    <property type="component" value="Chromosome"/>
</dbReference>
<gene>
    <name evidence="8" type="ORF">D4A92_12010</name>
</gene>
<comment type="similarity">
    <text evidence="6">Belongs to the class I-like SAM-binding methyltransferase superfamily. RNA M5U methyltransferase family.</text>
</comment>
<organism evidence="8 9">
    <name type="scientific">Rhizobium rosettiformans</name>
    <dbReference type="NCBI Taxonomy" id="1368430"/>
    <lineage>
        <taxon>Bacteria</taxon>
        <taxon>Pseudomonadati</taxon>
        <taxon>Pseudomonadota</taxon>
        <taxon>Alphaproteobacteria</taxon>
        <taxon>Hyphomicrobiales</taxon>
        <taxon>Rhizobiaceae</taxon>
        <taxon>Rhizobium/Agrobacterium group</taxon>
        <taxon>Rhizobium</taxon>
    </lineage>
</organism>
<sequence length="418" mass="44649">MSAQTVTISSLGAKGDGVAHGADGPVFVPFALPGETVSIAKVKNEGTIMSITSPSPDRVQPPCKHFGPDGVGGVCGGCSLQHMAKPAYNAFKRQILIDALKSKGIEAPVGEIFEAHPHQRRRLVFTARRREQGLVMGFMQAETHHVVPVEECPIASDGLISRLDAIKTIANACGAEHFRVTVTETTTGLDISLDGLRGGLGDQERRAVTNAVLRLKNIARVSANGEIIIEPHKPLLDFAGARVVLPPGGFTQATHEAEEHMAALAIAHIGKAKKVVDLFSGVGTFALRLARASSVLAVESDEKAVKSLDFAARNTQGLKPVTVERRDLFRRPLMTSEFKTFDAVVFDPPRAGAEAQCAELAKSQVKKVVAISCNPLTLARDLSILIAGGYRVDEVTPIDQFLWSPHVEAVATLSKNKT</sequence>
<dbReference type="PANTHER" id="PTHR11061:SF49">
    <property type="entry name" value="23S RRNA (URACIL(1939)-C(5))-METHYLTRANSFERASE RLMD"/>
    <property type="match status" value="1"/>
</dbReference>
<dbReference type="PROSITE" id="PS51687">
    <property type="entry name" value="SAM_MT_RNA_M5U"/>
    <property type="match status" value="1"/>
</dbReference>
<protein>
    <submittedName>
        <fullName evidence="8">Class I SAM-dependent RNA methyltransferase</fullName>
    </submittedName>
</protein>
<evidence type="ECO:0000256" key="3">
    <source>
        <dbReference type="ARBA" id="ARBA00022679"/>
    </source>
</evidence>
<accession>A0ABX7EXI9</accession>
<dbReference type="SUPFAM" id="SSF53335">
    <property type="entry name" value="S-adenosyl-L-methionine-dependent methyltransferases"/>
    <property type="match status" value="1"/>
</dbReference>
<evidence type="ECO:0000256" key="2">
    <source>
        <dbReference type="ARBA" id="ARBA00022603"/>
    </source>
</evidence>
<dbReference type="Gene3D" id="2.40.50.1070">
    <property type="match status" value="1"/>
</dbReference>
<dbReference type="PROSITE" id="PS01230">
    <property type="entry name" value="TRMA_1"/>
    <property type="match status" value="1"/>
</dbReference>
<feature type="active site" evidence="7">
    <location>
        <position position="373"/>
    </location>
</feature>
<evidence type="ECO:0000256" key="1">
    <source>
        <dbReference type="ARBA" id="ARBA00022485"/>
    </source>
</evidence>
<evidence type="ECO:0000256" key="5">
    <source>
        <dbReference type="ARBA" id="ARBA00023014"/>
    </source>
</evidence>
<reference evidence="8 9" key="1">
    <citation type="submission" date="2018-09" db="EMBL/GenBank/DDBJ databases">
        <title>Rhizobium sp. MAE2-X.</title>
        <authorList>
            <person name="Lee Y."/>
            <person name="Jeon C.O."/>
        </authorList>
    </citation>
    <scope>NUCLEOTIDE SEQUENCE [LARGE SCALE GENOMIC DNA]</scope>
    <source>
        <strain evidence="8 9">MAE2-X</strain>
    </source>
</reference>
<keyword evidence="2 6" id="KW-0489">Methyltransferase</keyword>
<keyword evidence="5" id="KW-0411">Iron-sulfur</keyword>
<evidence type="ECO:0000313" key="8">
    <source>
        <dbReference type="EMBL" id="QRF52112.1"/>
    </source>
</evidence>
<feature type="binding site" evidence="6">
    <location>
        <position position="279"/>
    </location>
    <ligand>
        <name>S-adenosyl-L-methionine</name>
        <dbReference type="ChEBI" id="CHEBI:59789"/>
    </ligand>
</feature>